<organism evidence="3">
    <name type="scientific">Anisakis simplex</name>
    <name type="common">Herring worm</name>
    <dbReference type="NCBI Taxonomy" id="6269"/>
    <lineage>
        <taxon>Eukaryota</taxon>
        <taxon>Metazoa</taxon>
        <taxon>Ecdysozoa</taxon>
        <taxon>Nematoda</taxon>
        <taxon>Chromadorea</taxon>
        <taxon>Rhabditida</taxon>
        <taxon>Spirurina</taxon>
        <taxon>Ascaridomorpha</taxon>
        <taxon>Ascaridoidea</taxon>
        <taxon>Anisakidae</taxon>
        <taxon>Anisakis</taxon>
        <taxon>Anisakis simplex complex</taxon>
    </lineage>
</organism>
<reference evidence="1 2" key="2">
    <citation type="submission" date="2018-11" db="EMBL/GenBank/DDBJ databases">
        <authorList>
            <consortium name="Pathogen Informatics"/>
        </authorList>
    </citation>
    <scope>NUCLEOTIDE SEQUENCE [LARGE SCALE GENOMIC DNA]</scope>
</reference>
<proteinExistence type="predicted"/>
<dbReference type="WBParaSite" id="ASIM_0001748201-mRNA-1">
    <property type="protein sequence ID" value="ASIM_0001748201-mRNA-1"/>
    <property type="gene ID" value="ASIM_0001748201"/>
</dbReference>
<evidence type="ECO:0000313" key="2">
    <source>
        <dbReference type="Proteomes" id="UP000267096"/>
    </source>
</evidence>
<accession>A0A0M3K940</accession>
<dbReference type="AlphaFoldDB" id="A0A0M3K940"/>
<protein>
    <submittedName>
        <fullName evidence="3">DUF3835 domain-containing protein</fullName>
    </submittedName>
</protein>
<name>A0A0M3K940_ANISI</name>
<evidence type="ECO:0000313" key="3">
    <source>
        <dbReference type="WBParaSite" id="ASIM_0001748201-mRNA-1"/>
    </source>
</evidence>
<dbReference type="OrthoDB" id="5850536at2759"/>
<sequence>MPRGARLLSGVRRKREVLLDEAPQSESLDRQLEGTALTLFGPIAEFASKEDVNREFADSKQSRTKFGTLSALSDEQLQMLANIVQNKLDQYDPTVPIESYRVVELPPEMFVNSIANGRDGDVDGMIGDDDDGSYDERFRMPLVARMPTRIPSEPAVVVIPEDELQNLIDAQQQQDDEQFDDEPQLVITPNEEELSDVVPIDEALADELELRERIADLADILNERANRGM</sequence>
<gene>
    <name evidence="1" type="ORF">ASIM_LOCUS16888</name>
</gene>
<evidence type="ECO:0000313" key="1">
    <source>
        <dbReference type="EMBL" id="VDK58961.1"/>
    </source>
</evidence>
<dbReference type="Proteomes" id="UP000267096">
    <property type="component" value="Unassembled WGS sequence"/>
</dbReference>
<keyword evidence="2" id="KW-1185">Reference proteome</keyword>
<reference evidence="3" key="1">
    <citation type="submission" date="2017-02" db="UniProtKB">
        <authorList>
            <consortium name="WormBaseParasite"/>
        </authorList>
    </citation>
    <scope>IDENTIFICATION</scope>
</reference>
<dbReference type="EMBL" id="UYRR01033520">
    <property type="protein sequence ID" value="VDK58961.1"/>
    <property type="molecule type" value="Genomic_DNA"/>
</dbReference>